<accession>A0A6I2FB66</accession>
<reference evidence="2 3" key="1">
    <citation type="submission" date="2019-10" db="EMBL/GenBank/DDBJ databases">
        <authorList>
            <person name="Nie G."/>
            <person name="Ming H."/>
            <person name="Yi B."/>
        </authorList>
    </citation>
    <scope>NUCLEOTIDE SEQUENCE [LARGE SCALE GENOMIC DNA]</scope>
    <source>
        <strain evidence="2 3">CFH 90414</strain>
    </source>
</reference>
<comment type="caution">
    <text evidence="2">The sequence shown here is derived from an EMBL/GenBank/DDBJ whole genome shotgun (WGS) entry which is preliminary data.</text>
</comment>
<dbReference type="EMBL" id="WJIF01000004">
    <property type="protein sequence ID" value="MRG59970.1"/>
    <property type="molecule type" value="Genomic_DNA"/>
</dbReference>
<evidence type="ECO:0000313" key="2">
    <source>
        <dbReference type="EMBL" id="MRG59970.1"/>
    </source>
</evidence>
<dbReference type="Proteomes" id="UP000431080">
    <property type="component" value="Unassembled WGS sequence"/>
</dbReference>
<organism evidence="2 3">
    <name type="scientific">Agromyces agglutinans</name>
    <dbReference type="NCBI Taxonomy" id="2662258"/>
    <lineage>
        <taxon>Bacteria</taxon>
        <taxon>Bacillati</taxon>
        <taxon>Actinomycetota</taxon>
        <taxon>Actinomycetes</taxon>
        <taxon>Micrococcales</taxon>
        <taxon>Microbacteriaceae</taxon>
        <taxon>Agromyces</taxon>
    </lineage>
</organism>
<evidence type="ECO:0000313" key="3">
    <source>
        <dbReference type="Proteomes" id="UP000431080"/>
    </source>
</evidence>
<dbReference type="RefSeq" id="WP_153684439.1">
    <property type="nucleotide sequence ID" value="NZ_WJIF01000004.1"/>
</dbReference>
<gene>
    <name evidence="2" type="ORF">GE115_08825</name>
</gene>
<sequence>MLLVLGLAACGGGSEPEPSPDVSASASAEPEVEPIFASDEEALSAAVSAVKSYAVVSDAITNEGGTGSDRIREVVTEEYAAELIAEFDAFAKEGVRTEGSSSIDTTSLVSNDDSGSTAIVSIYACIDVSNSTLIGPGGADVTPSDRPLRNPVVVQLEAVPNSKVLLVDGIDPWSGDDFC</sequence>
<keyword evidence="3" id="KW-1185">Reference proteome</keyword>
<feature type="region of interest" description="Disordered" evidence="1">
    <location>
        <begin position="12"/>
        <end position="33"/>
    </location>
</feature>
<name>A0A6I2FB66_9MICO</name>
<proteinExistence type="predicted"/>
<protein>
    <submittedName>
        <fullName evidence="2">Uncharacterized protein</fullName>
    </submittedName>
</protein>
<dbReference type="AlphaFoldDB" id="A0A6I2FB66"/>
<evidence type="ECO:0000256" key="1">
    <source>
        <dbReference type="SAM" id="MobiDB-lite"/>
    </source>
</evidence>